<sequence>MTPSSEAIKKHREADTSKEATKWRNNAEELIEKYREDFDSELQSEFHSAGLDKIGKDELSDFSPFHWPLEFPYVWDDGGFDIIIGNPPWEVLTSDRDEYFTKHDPEFRTRSKSEKDSKQEELLEDESIAQGWEEHQEQRNTLSTFITKSSLYQLQSPDIGGQGKHDLSALFLERVFKISKDESYVSQILPNKIFVGTNSRDLREQLLTKTALSNIITFENKGIFDIDDRHKFGIITFKNSGNTDVLHGKFLQRNTDVLRDIDQNALNIPLDVLKKYSPRVRIFPQVQSQEELELIKNIIKHPSMSDSSEDGWYIDIYKEELNRTRDSDRFVESEEEGDYPVYGGGNFWQYEYDNSLRDDLSDPSFWSVEEDVNPELSAKHRIRKKDRKRLKTTIYNRFDGTGSQVSFVDDLLEEHGRGPLSVDDVLLDCAKPRLIFREISNTTNERSFISTVIPEGIVCHHKAPVIRPHEMNPEEENLPEEPLHSVYEPIFEGKELFVALGLLNSIPFDYLVRTKLDTSMSMNVIEEAQLPRLTDGDEWFHFIADRAAQLNCYGEGFEEIRGQLGDIEPVTESQTRRELQAEIDAGAFKAYGLTEREVRFVLDDFHRVKDPRIMTEDYIEMVFEKFEQLEEEDPKP</sequence>
<feature type="region of interest" description="Disordered" evidence="6">
    <location>
        <begin position="1"/>
        <end position="21"/>
    </location>
</feature>
<dbReference type="Pfam" id="PF07669">
    <property type="entry name" value="Eco57I"/>
    <property type="match status" value="2"/>
</dbReference>
<keyword evidence="3" id="KW-0808">Transferase</keyword>
<dbReference type="GO" id="GO:0032259">
    <property type="term" value="P:methylation"/>
    <property type="evidence" value="ECO:0007669"/>
    <property type="project" value="UniProtKB-KW"/>
</dbReference>
<reference evidence="8 9" key="1">
    <citation type="journal article" date="2019" name="Int. J. Syst. Evol. Microbiol.">
        <title>The Global Catalogue of Microorganisms (GCM) 10K type strain sequencing project: providing services to taxonomists for standard genome sequencing and annotation.</title>
        <authorList>
            <consortium name="The Broad Institute Genomics Platform"/>
            <consortium name="The Broad Institute Genome Sequencing Center for Infectious Disease"/>
            <person name="Wu L."/>
            <person name="Ma J."/>
        </authorList>
    </citation>
    <scope>NUCLEOTIDE SEQUENCE [LARGE SCALE GENOMIC DNA]</scope>
    <source>
        <strain evidence="8 9">XZYJT29</strain>
    </source>
</reference>
<evidence type="ECO:0000313" key="8">
    <source>
        <dbReference type="EMBL" id="MFC7140503.1"/>
    </source>
</evidence>
<comment type="catalytic activity">
    <reaction evidence="5">
        <text>a 2'-deoxyadenosine in DNA + S-adenosyl-L-methionine = an N(6)-methyl-2'-deoxyadenosine in DNA + S-adenosyl-L-homocysteine + H(+)</text>
        <dbReference type="Rhea" id="RHEA:15197"/>
        <dbReference type="Rhea" id="RHEA-COMP:12418"/>
        <dbReference type="Rhea" id="RHEA-COMP:12419"/>
        <dbReference type="ChEBI" id="CHEBI:15378"/>
        <dbReference type="ChEBI" id="CHEBI:57856"/>
        <dbReference type="ChEBI" id="CHEBI:59789"/>
        <dbReference type="ChEBI" id="CHEBI:90615"/>
        <dbReference type="ChEBI" id="CHEBI:90616"/>
        <dbReference type="EC" id="2.1.1.72"/>
    </reaction>
</comment>
<proteinExistence type="predicted"/>
<organism evidence="8 9">
    <name type="scientific">Halosimplex aquaticum</name>
    <dbReference type="NCBI Taxonomy" id="3026162"/>
    <lineage>
        <taxon>Archaea</taxon>
        <taxon>Methanobacteriati</taxon>
        <taxon>Methanobacteriota</taxon>
        <taxon>Stenosarchaea group</taxon>
        <taxon>Halobacteria</taxon>
        <taxon>Halobacteriales</taxon>
        <taxon>Haloarculaceae</taxon>
        <taxon>Halosimplex</taxon>
    </lineage>
</organism>
<dbReference type="Gene3D" id="3.40.50.150">
    <property type="entry name" value="Vaccinia Virus protein VP39"/>
    <property type="match status" value="1"/>
</dbReference>
<feature type="domain" description="Type II methyltransferase M.TaqI-like" evidence="7">
    <location>
        <begin position="162"/>
        <end position="224"/>
    </location>
</feature>
<evidence type="ECO:0000256" key="4">
    <source>
        <dbReference type="ARBA" id="ARBA00022691"/>
    </source>
</evidence>
<dbReference type="InterPro" id="IPR002052">
    <property type="entry name" value="DNA_methylase_N6_adenine_CS"/>
</dbReference>
<dbReference type="PROSITE" id="PS00092">
    <property type="entry name" value="N6_MTASE"/>
    <property type="match status" value="1"/>
</dbReference>
<evidence type="ECO:0000313" key="9">
    <source>
        <dbReference type="Proteomes" id="UP001596432"/>
    </source>
</evidence>
<dbReference type="RefSeq" id="WP_274326059.1">
    <property type="nucleotide sequence ID" value="NZ_CP118158.1"/>
</dbReference>
<feature type="compositionally biased region" description="Basic and acidic residues" evidence="6">
    <location>
        <begin position="12"/>
        <end position="21"/>
    </location>
</feature>
<dbReference type="InterPro" id="IPR050953">
    <property type="entry name" value="N4_N6_ade-DNA_methylase"/>
</dbReference>
<evidence type="ECO:0000256" key="2">
    <source>
        <dbReference type="ARBA" id="ARBA00022603"/>
    </source>
</evidence>
<feature type="domain" description="Type II methyltransferase M.TaqI-like" evidence="7">
    <location>
        <begin position="41"/>
        <end position="105"/>
    </location>
</feature>
<dbReference type="Proteomes" id="UP001596432">
    <property type="component" value="Unassembled WGS sequence"/>
</dbReference>
<keyword evidence="2 8" id="KW-0489">Methyltransferase</keyword>
<evidence type="ECO:0000256" key="5">
    <source>
        <dbReference type="ARBA" id="ARBA00047942"/>
    </source>
</evidence>
<evidence type="ECO:0000256" key="1">
    <source>
        <dbReference type="ARBA" id="ARBA00011900"/>
    </source>
</evidence>
<evidence type="ECO:0000259" key="7">
    <source>
        <dbReference type="Pfam" id="PF07669"/>
    </source>
</evidence>
<dbReference type="GeneID" id="78820793"/>
<dbReference type="InterPro" id="IPR029063">
    <property type="entry name" value="SAM-dependent_MTases_sf"/>
</dbReference>
<protein>
    <recommendedName>
        <fullName evidence="1">site-specific DNA-methyltransferase (adenine-specific)</fullName>
        <ecNumber evidence="1">2.1.1.72</ecNumber>
    </recommendedName>
</protein>
<dbReference type="EC" id="2.1.1.72" evidence="1"/>
<evidence type="ECO:0000256" key="3">
    <source>
        <dbReference type="ARBA" id="ARBA00022679"/>
    </source>
</evidence>
<dbReference type="SUPFAM" id="SSF53335">
    <property type="entry name" value="S-adenosyl-L-methionine-dependent methyltransferases"/>
    <property type="match status" value="1"/>
</dbReference>
<accession>A0ABD5Y3P4</accession>
<dbReference type="AlphaFoldDB" id="A0ABD5Y3P4"/>
<dbReference type="PANTHER" id="PTHR33841">
    <property type="entry name" value="DNA METHYLTRANSFERASE YEEA-RELATED"/>
    <property type="match status" value="1"/>
</dbReference>
<evidence type="ECO:0000256" key="6">
    <source>
        <dbReference type="SAM" id="MobiDB-lite"/>
    </source>
</evidence>
<dbReference type="PANTHER" id="PTHR33841:SF1">
    <property type="entry name" value="DNA METHYLTRANSFERASE A"/>
    <property type="match status" value="1"/>
</dbReference>
<comment type="caution">
    <text evidence="8">The sequence shown here is derived from an EMBL/GenBank/DDBJ whole genome shotgun (WGS) entry which is preliminary data.</text>
</comment>
<dbReference type="GO" id="GO:0009007">
    <property type="term" value="F:site-specific DNA-methyltransferase (adenine-specific) activity"/>
    <property type="evidence" value="ECO:0007669"/>
    <property type="project" value="UniProtKB-EC"/>
</dbReference>
<gene>
    <name evidence="8" type="ORF">ACFQMA_11765</name>
</gene>
<dbReference type="InterPro" id="IPR011639">
    <property type="entry name" value="MethylTrfase_TaqI-like_dom"/>
</dbReference>
<dbReference type="EMBL" id="JBHTAS010000001">
    <property type="protein sequence ID" value="MFC7140503.1"/>
    <property type="molecule type" value="Genomic_DNA"/>
</dbReference>
<keyword evidence="4" id="KW-0949">S-adenosyl-L-methionine</keyword>
<name>A0ABD5Y3P4_9EURY</name>
<keyword evidence="9" id="KW-1185">Reference proteome</keyword>